<proteinExistence type="predicted"/>
<organism evidence="1">
    <name type="scientific">Anguilla anguilla</name>
    <name type="common">European freshwater eel</name>
    <name type="synonym">Muraena anguilla</name>
    <dbReference type="NCBI Taxonomy" id="7936"/>
    <lineage>
        <taxon>Eukaryota</taxon>
        <taxon>Metazoa</taxon>
        <taxon>Chordata</taxon>
        <taxon>Craniata</taxon>
        <taxon>Vertebrata</taxon>
        <taxon>Euteleostomi</taxon>
        <taxon>Actinopterygii</taxon>
        <taxon>Neopterygii</taxon>
        <taxon>Teleostei</taxon>
        <taxon>Anguilliformes</taxon>
        <taxon>Anguillidae</taxon>
        <taxon>Anguilla</taxon>
    </lineage>
</organism>
<dbReference type="EMBL" id="GBXM01033020">
    <property type="protein sequence ID" value="JAH75557.1"/>
    <property type="molecule type" value="Transcribed_RNA"/>
</dbReference>
<name>A0A0E9VBX7_ANGAN</name>
<accession>A0A0E9VBX7</accession>
<reference evidence="1" key="1">
    <citation type="submission" date="2014-11" db="EMBL/GenBank/DDBJ databases">
        <authorList>
            <person name="Amaro Gonzalez C."/>
        </authorList>
    </citation>
    <scope>NUCLEOTIDE SEQUENCE</scope>
</reference>
<evidence type="ECO:0000313" key="1">
    <source>
        <dbReference type="EMBL" id="JAH75557.1"/>
    </source>
</evidence>
<dbReference type="AlphaFoldDB" id="A0A0E9VBX7"/>
<protein>
    <submittedName>
        <fullName evidence="1">Uncharacterized protein</fullName>
    </submittedName>
</protein>
<sequence length="30" mass="3317">MLSGICYSTAQPAQCSNKLAGYYAMYHCLK</sequence>
<reference evidence="1" key="2">
    <citation type="journal article" date="2015" name="Fish Shellfish Immunol.">
        <title>Early steps in the European eel (Anguilla anguilla)-Vibrio vulnificus interaction in the gills: Role of the RtxA13 toxin.</title>
        <authorList>
            <person name="Callol A."/>
            <person name="Pajuelo D."/>
            <person name="Ebbesson L."/>
            <person name="Teles M."/>
            <person name="MacKenzie S."/>
            <person name="Amaro C."/>
        </authorList>
    </citation>
    <scope>NUCLEOTIDE SEQUENCE</scope>
</reference>